<reference evidence="1 2" key="1">
    <citation type="journal article" date="2022" name="Hortic Res">
        <title>A haplotype resolved chromosomal level avocado genome allows analysis of novel avocado genes.</title>
        <authorList>
            <person name="Nath O."/>
            <person name="Fletcher S.J."/>
            <person name="Hayward A."/>
            <person name="Shaw L.M."/>
            <person name="Masouleh A.K."/>
            <person name="Furtado A."/>
            <person name="Henry R.J."/>
            <person name="Mitter N."/>
        </authorList>
    </citation>
    <scope>NUCLEOTIDE SEQUENCE [LARGE SCALE GENOMIC DNA]</scope>
    <source>
        <strain evidence="2">cv. Hass</strain>
    </source>
</reference>
<comment type="caution">
    <text evidence="1">The sequence shown here is derived from an EMBL/GenBank/DDBJ whole genome shotgun (WGS) entry which is preliminary data.</text>
</comment>
<protein>
    <submittedName>
        <fullName evidence="1">Uncharacterized protein</fullName>
    </submittedName>
</protein>
<name>A0ACC2MGX6_PERAE</name>
<proteinExistence type="predicted"/>
<accession>A0ACC2MGX6</accession>
<keyword evidence="2" id="KW-1185">Reference proteome</keyword>
<dbReference type="Proteomes" id="UP001234297">
    <property type="component" value="Chromosome 2"/>
</dbReference>
<sequence length="183" mass="20079">MPETTAFLFHFSFFLLGLSSGSILGLPNPSLQRGVCENSSKVFTFGMVPKKRKNVDGSSSSSNFDATLFPSLAKSKTHAELFANRAVGYEQQIDDSFKLTDEGAINRCSLQQSEANITEEEDEEDDDEAVEGEQHSVSDRLTRLENEVHALNDNINSLNANITALFTFVDESLAAILARSGHQ</sequence>
<evidence type="ECO:0000313" key="1">
    <source>
        <dbReference type="EMBL" id="KAJ8644873.1"/>
    </source>
</evidence>
<gene>
    <name evidence="1" type="ORF">MRB53_006621</name>
</gene>
<dbReference type="EMBL" id="CM056810">
    <property type="protein sequence ID" value="KAJ8644873.1"/>
    <property type="molecule type" value="Genomic_DNA"/>
</dbReference>
<organism evidence="1 2">
    <name type="scientific">Persea americana</name>
    <name type="common">Avocado</name>
    <dbReference type="NCBI Taxonomy" id="3435"/>
    <lineage>
        <taxon>Eukaryota</taxon>
        <taxon>Viridiplantae</taxon>
        <taxon>Streptophyta</taxon>
        <taxon>Embryophyta</taxon>
        <taxon>Tracheophyta</taxon>
        <taxon>Spermatophyta</taxon>
        <taxon>Magnoliopsida</taxon>
        <taxon>Magnoliidae</taxon>
        <taxon>Laurales</taxon>
        <taxon>Lauraceae</taxon>
        <taxon>Persea</taxon>
    </lineage>
</organism>
<evidence type="ECO:0000313" key="2">
    <source>
        <dbReference type="Proteomes" id="UP001234297"/>
    </source>
</evidence>